<keyword evidence="8" id="KW-1185">Reference proteome</keyword>
<dbReference type="GO" id="GO:0005768">
    <property type="term" value="C:endosome"/>
    <property type="evidence" value="ECO:0007669"/>
    <property type="project" value="TreeGrafter"/>
</dbReference>
<keyword evidence="5" id="KW-0735">Signal-anchor</keyword>
<proteinExistence type="inferred from homology"/>
<reference evidence="7 8" key="1">
    <citation type="journal article" date="2020" name="bioRxiv">
        <title>Sequence and annotation of 42 cannabis genomes reveals extensive copy number variation in cannabinoid synthesis and pathogen resistance genes.</title>
        <authorList>
            <person name="Mckernan K.J."/>
            <person name="Helbert Y."/>
            <person name="Kane L.T."/>
            <person name="Ebling H."/>
            <person name="Zhang L."/>
            <person name="Liu B."/>
            <person name="Eaton Z."/>
            <person name="Mclaughlin S."/>
            <person name="Kingan S."/>
            <person name="Baybayan P."/>
            <person name="Concepcion G."/>
            <person name="Jordan M."/>
            <person name="Riva A."/>
            <person name="Barbazuk W."/>
            <person name="Harkins T."/>
        </authorList>
    </citation>
    <scope>NUCLEOTIDE SEQUENCE [LARGE SCALE GENOMIC DNA]</scope>
    <source>
        <strain evidence="8">cv. Jamaican Lion 4</strain>
        <tissue evidence="7">Leaf</tissue>
    </source>
</reference>
<protein>
    <submittedName>
        <fullName evidence="7">Uncharacterized protein</fullName>
    </submittedName>
</protein>
<organism evidence="7 8">
    <name type="scientific">Cannabis sativa</name>
    <name type="common">Hemp</name>
    <name type="synonym">Marijuana</name>
    <dbReference type="NCBI Taxonomy" id="3483"/>
    <lineage>
        <taxon>Eukaryota</taxon>
        <taxon>Viridiplantae</taxon>
        <taxon>Streptophyta</taxon>
        <taxon>Embryophyta</taxon>
        <taxon>Tracheophyta</taxon>
        <taxon>Spermatophyta</taxon>
        <taxon>Magnoliopsida</taxon>
        <taxon>eudicotyledons</taxon>
        <taxon>Gunneridae</taxon>
        <taxon>Pentapetalae</taxon>
        <taxon>rosids</taxon>
        <taxon>fabids</taxon>
        <taxon>Rosales</taxon>
        <taxon>Cannabaceae</taxon>
        <taxon>Cannabis</taxon>
    </lineage>
</organism>
<dbReference type="GO" id="GO:0000139">
    <property type="term" value="C:Golgi membrane"/>
    <property type="evidence" value="ECO:0007669"/>
    <property type="project" value="UniProtKB-SubCell"/>
</dbReference>
<dbReference type="Gene3D" id="3.90.550.10">
    <property type="entry name" value="Spore Coat Polysaccharide Biosynthesis Protein SpsA, Chain A"/>
    <property type="match status" value="1"/>
</dbReference>
<comment type="caution">
    <text evidence="7">The sequence shown here is derived from an EMBL/GenBank/DDBJ whole genome shotgun (WGS) entry which is preliminary data.</text>
</comment>
<dbReference type="InterPro" id="IPR008630">
    <property type="entry name" value="Glyco_trans_34"/>
</dbReference>
<evidence type="ECO:0000313" key="8">
    <source>
        <dbReference type="Proteomes" id="UP000583929"/>
    </source>
</evidence>
<accession>A0A7J6DJ44</accession>
<evidence type="ECO:0000256" key="2">
    <source>
        <dbReference type="ARBA" id="ARBA00005664"/>
    </source>
</evidence>
<gene>
    <name evidence="7" type="ORF">G4B88_001062</name>
</gene>
<sequence length="92" mass="10761">MLHILLAPRSKIGTRSEKPGLIRTRSFLAMLHGIEIVYNLAHLDKELAGYWAKFPLLRRLMLSHSEIVWIWWMDSDALFTVDRNLIVDMINT</sequence>
<dbReference type="PANTHER" id="PTHR31311">
    <property type="entry name" value="XYLOGLUCAN 6-XYLOSYLTRANSFERASE 5-RELATED-RELATED"/>
    <property type="match status" value="1"/>
</dbReference>
<dbReference type="InterPro" id="IPR029044">
    <property type="entry name" value="Nucleotide-diphossugar_trans"/>
</dbReference>
<dbReference type="PANTHER" id="PTHR31311:SF44">
    <property type="entry name" value="GLYCOSYLTRANSFERASE 2-RELATED"/>
    <property type="match status" value="1"/>
</dbReference>
<comment type="similarity">
    <text evidence="2">Belongs to the glycosyltransferase 34 family.</text>
</comment>
<dbReference type="Pfam" id="PF05637">
    <property type="entry name" value="Glyco_transf_34"/>
    <property type="match status" value="1"/>
</dbReference>
<dbReference type="Proteomes" id="UP000583929">
    <property type="component" value="Unassembled WGS sequence"/>
</dbReference>
<evidence type="ECO:0000256" key="6">
    <source>
        <dbReference type="ARBA" id="ARBA00023034"/>
    </source>
</evidence>
<evidence type="ECO:0000313" key="7">
    <source>
        <dbReference type="EMBL" id="KAF4346082.1"/>
    </source>
</evidence>
<keyword evidence="3" id="KW-0328">Glycosyltransferase</keyword>
<evidence type="ECO:0000256" key="1">
    <source>
        <dbReference type="ARBA" id="ARBA00004323"/>
    </source>
</evidence>
<dbReference type="AlphaFoldDB" id="A0A7J6DJ44"/>
<keyword evidence="5" id="KW-0812">Transmembrane</keyword>
<keyword evidence="4" id="KW-0808">Transferase</keyword>
<keyword evidence="6" id="KW-0333">Golgi apparatus</keyword>
<evidence type="ECO:0000256" key="3">
    <source>
        <dbReference type="ARBA" id="ARBA00022676"/>
    </source>
</evidence>
<dbReference type="GO" id="GO:0016758">
    <property type="term" value="F:hexosyltransferase activity"/>
    <property type="evidence" value="ECO:0007669"/>
    <property type="project" value="TreeGrafter"/>
</dbReference>
<evidence type="ECO:0000256" key="4">
    <source>
        <dbReference type="ARBA" id="ARBA00022679"/>
    </source>
</evidence>
<dbReference type="GO" id="GO:0005802">
    <property type="term" value="C:trans-Golgi network"/>
    <property type="evidence" value="ECO:0007669"/>
    <property type="project" value="TreeGrafter"/>
</dbReference>
<dbReference type="EMBL" id="JAATIQ010001185">
    <property type="protein sequence ID" value="KAF4346082.1"/>
    <property type="molecule type" value="Genomic_DNA"/>
</dbReference>
<evidence type="ECO:0000256" key="5">
    <source>
        <dbReference type="ARBA" id="ARBA00022968"/>
    </source>
</evidence>
<dbReference type="GO" id="GO:0009969">
    <property type="term" value="P:xyloglucan biosynthetic process"/>
    <property type="evidence" value="ECO:0007669"/>
    <property type="project" value="TreeGrafter"/>
</dbReference>
<comment type="subcellular location">
    <subcellularLocation>
        <location evidence="1">Golgi apparatus membrane</location>
        <topology evidence="1">Single-pass type II membrane protein</topology>
    </subcellularLocation>
</comment>
<name>A0A7J6DJ44_CANSA</name>